<keyword evidence="3" id="KW-0270">Exopolysaccharide synthesis</keyword>
<dbReference type="Pfam" id="PF17101">
    <property type="entry name" value="Stealth_CR1"/>
    <property type="match status" value="1"/>
</dbReference>
<dbReference type="Pfam" id="PF17102">
    <property type="entry name" value="Stealth_CR3"/>
    <property type="match status" value="1"/>
</dbReference>
<dbReference type="GO" id="GO:0016772">
    <property type="term" value="F:transferase activity, transferring phosphorus-containing groups"/>
    <property type="evidence" value="ECO:0007669"/>
    <property type="project" value="InterPro"/>
</dbReference>
<dbReference type="PANTHER" id="PTHR24045:SF0">
    <property type="entry name" value="N-ACETYLGLUCOSAMINE-1-PHOSPHOTRANSFERASE SUBUNITS ALPHA_BETA"/>
    <property type="match status" value="1"/>
</dbReference>
<feature type="domain" description="Stealth protein CR2 conserved region 2" evidence="5">
    <location>
        <begin position="267"/>
        <end position="371"/>
    </location>
</feature>
<dbReference type="EMBL" id="MDJW01000006">
    <property type="protein sequence ID" value="OUE21935.1"/>
    <property type="molecule type" value="Genomic_DNA"/>
</dbReference>
<dbReference type="InterPro" id="IPR031357">
    <property type="entry name" value="Stealth_CR3"/>
</dbReference>
<feature type="region of interest" description="Disordered" evidence="4">
    <location>
        <begin position="1"/>
        <end position="43"/>
    </location>
</feature>
<name>A0A251YCG6_9MICO</name>
<dbReference type="InterPro" id="IPR047141">
    <property type="entry name" value="Stealth"/>
</dbReference>
<evidence type="ECO:0000256" key="1">
    <source>
        <dbReference type="ARBA" id="ARBA00007583"/>
    </source>
</evidence>
<feature type="domain" description="Stealth protein CR1 conserved region 1" evidence="6">
    <location>
        <begin position="229"/>
        <end position="254"/>
    </location>
</feature>
<dbReference type="InterPro" id="IPR021520">
    <property type="entry name" value="Stealth_CR2"/>
</dbReference>
<evidence type="ECO:0000259" key="8">
    <source>
        <dbReference type="Pfam" id="PF17103"/>
    </source>
</evidence>
<dbReference type="AlphaFoldDB" id="A0A251YCG6"/>
<gene>
    <name evidence="9" type="primary">sacB</name>
    <name evidence="9" type="ORF">BFL34_00406</name>
</gene>
<comment type="caution">
    <text evidence="9">The sequence shown here is derived from an EMBL/GenBank/DDBJ whole genome shotgun (WGS) entry which is preliminary data.</text>
</comment>
<sequence length="554" mass="62295">MAGSARQFNVALEPTVDPATSEEEYSRQDDAVAPAPATWPTTHHRPDVVVRKGLATLVNRTLTPHQALVTDLLFIRDALLATGIDFWLIRGNDERPVIAIDVQNRDTVVRALVAACADEPLYAKTVDGRRRPPLLVADGRLTDNPDAGIFRLYRPRIEPVGLLAYGASTAVELQFFRFEGETIVWPVENSLTREILPAAEVVPATVEMYGHEWKTLRGMFDAQASDITFDIDMVFSWVDGNDPEFQKRRAERMKDVVVGEGDDSEARFRQIDELKYALRSVYLFAPWVRRIFIVTDSPKPSWLADHPAVTFVRSEEFFTDPAALPTHNSQAVESQLQHIPGLSEHFLYSNDDMFFGRPVQPGMFFSPGGITKFIEAATRIGLGDNDSDRSGFENSARVNRRLLMERFGRLITRHLEHAATPLRKSVLLELEQEFAEDFHRTQLSRFRSSTDISVTNSLYHYYAQMTARAVQQENAKVAYVDTTSRAGLDMLPGLLKRRSQDFFCLNDGSFPEVPADERQARVQDFLERYYGIPAPWEAEVADAAAPAASASPAE</sequence>
<feature type="domain" description="Stealth protein CR4 conserved region 4" evidence="8">
    <location>
        <begin position="493"/>
        <end position="542"/>
    </location>
</feature>
<evidence type="ECO:0000313" key="10">
    <source>
        <dbReference type="Proteomes" id="UP000194837"/>
    </source>
</evidence>
<evidence type="ECO:0000256" key="3">
    <source>
        <dbReference type="ARBA" id="ARBA00023169"/>
    </source>
</evidence>
<dbReference type="RefSeq" id="WP_086520324.1">
    <property type="nucleotide sequence ID" value="NZ_MDJW01000006.1"/>
</dbReference>
<dbReference type="Pfam" id="PF11380">
    <property type="entry name" value="Stealth_CR2"/>
    <property type="match status" value="1"/>
</dbReference>
<dbReference type="Proteomes" id="UP000194837">
    <property type="component" value="Unassembled WGS sequence"/>
</dbReference>
<accession>A0A251YCG6</accession>
<evidence type="ECO:0000259" key="6">
    <source>
        <dbReference type="Pfam" id="PF17101"/>
    </source>
</evidence>
<dbReference type="InterPro" id="IPR031358">
    <property type="entry name" value="Stealth_CR1"/>
</dbReference>
<proteinExistence type="inferred from homology"/>
<keyword evidence="2 9" id="KW-0808">Transferase</keyword>
<evidence type="ECO:0000259" key="7">
    <source>
        <dbReference type="Pfam" id="PF17102"/>
    </source>
</evidence>
<evidence type="ECO:0000313" key="9">
    <source>
        <dbReference type="EMBL" id="OUE21935.1"/>
    </source>
</evidence>
<reference evidence="9 10" key="1">
    <citation type="submission" date="2016-08" db="EMBL/GenBank/DDBJ databases">
        <title>Genome sequence of Clavibacter michiganensis spp strain CFBP7494.</title>
        <authorList>
            <person name="Thapa S.P."/>
            <person name="Coaker G."/>
            <person name="Jacques M.-A."/>
        </authorList>
    </citation>
    <scope>NUCLEOTIDE SEQUENCE [LARGE SCALE GENOMIC DNA]</scope>
    <source>
        <strain evidence="9">CFBP7494</strain>
    </source>
</reference>
<organism evidence="9 10">
    <name type="scientific">Clavibacter michiganensis</name>
    <dbReference type="NCBI Taxonomy" id="28447"/>
    <lineage>
        <taxon>Bacteria</taxon>
        <taxon>Bacillati</taxon>
        <taxon>Actinomycetota</taxon>
        <taxon>Actinomycetes</taxon>
        <taxon>Micrococcales</taxon>
        <taxon>Microbacteriaceae</taxon>
        <taxon>Clavibacter</taxon>
    </lineage>
</organism>
<evidence type="ECO:0000259" key="5">
    <source>
        <dbReference type="Pfam" id="PF11380"/>
    </source>
</evidence>
<feature type="domain" description="Stealth protein CR3 conserved region 3" evidence="7">
    <location>
        <begin position="417"/>
        <end position="463"/>
    </location>
</feature>
<dbReference type="Pfam" id="PF17103">
    <property type="entry name" value="Stealth_CR4"/>
    <property type="match status" value="1"/>
</dbReference>
<comment type="similarity">
    <text evidence="1">Belongs to the stealth family.</text>
</comment>
<evidence type="ECO:0000256" key="2">
    <source>
        <dbReference type="ARBA" id="ARBA00022679"/>
    </source>
</evidence>
<dbReference type="GO" id="GO:0000271">
    <property type="term" value="P:polysaccharide biosynthetic process"/>
    <property type="evidence" value="ECO:0007669"/>
    <property type="project" value="UniProtKB-KW"/>
</dbReference>
<protein>
    <submittedName>
        <fullName evidence="9">Capsular polysaccharide phosphotransferase SacB</fullName>
    </submittedName>
</protein>
<dbReference type="PANTHER" id="PTHR24045">
    <property type="match status" value="1"/>
</dbReference>
<dbReference type="InterPro" id="IPR031356">
    <property type="entry name" value="Stealth_CR4"/>
</dbReference>
<evidence type="ECO:0000256" key="4">
    <source>
        <dbReference type="SAM" id="MobiDB-lite"/>
    </source>
</evidence>